<dbReference type="Gene3D" id="3.30.1460.10">
    <property type="match status" value="1"/>
</dbReference>
<name>A0ABP8HTP1_9BACT</name>
<gene>
    <name evidence="2" type="ORF">GCM10023184_45390</name>
</gene>
<comment type="caution">
    <text evidence="2">The sequence shown here is derived from an EMBL/GenBank/DDBJ whole genome shotgun (WGS) entry which is preliminary data.</text>
</comment>
<dbReference type="EMBL" id="BAABGY010000019">
    <property type="protein sequence ID" value="GAA4344291.1"/>
    <property type="molecule type" value="Genomic_DNA"/>
</dbReference>
<organism evidence="2 3">
    <name type="scientific">Flaviaesturariibacter amylovorans</name>
    <dbReference type="NCBI Taxonomy" id="1084520"/>
    <lineage>
        <taxon>Bacteria</taxon>
        <taxon>Pseudomonadati</taxon>
        <taxon>Bacteroidota</taxon>
        <taxon>Chitinophagia</taxon>
        <taxon>Chitinophagales</taxon>
        <taxon>Chitinophagaceae</taxon>
        <taxon>Flaviaestuariibacter</taxon>
    </lineage>
</organism>
<proteinExistence type="predicted"/>
<dbReference type="Proteomes" id="UP001501725">
    <property type="component" value="Unassembled WGS sequence"/>
</dbReference>
<feature type="region of interest" description="Disordered" evidence="1">
    <location>
        <begin position="1"/>
        <end position="29"/>
    </location>
</feature>
<evidence type="ECO:0000313" key="2">
    <source>
        <dbReference type="EMBL" id="GAA4344291.1"/>
    </source>
</evidence>
<reference evidence="3" key="1">
    <citation type="journal article" date="2019" name="Int. J. Syst. Evol. Microbiol.">
        <title>The Global Catalogue of Microorganisms (GCM) 10K type strain sequencing project: providing services to taxonomists for standard genome sequencing and annotation.</title>
        <authorList>
            <consortium name="The Broad Institute Genomics Platform"/>
            <consortium name="The Broad Institute Genome Sequencing Center for Infectious Disease"/>
            <person name="Wu L."/>
            <person name="Ma J."/>
        </authorList>
    </citation>
    <scope>NUCLEOTIDE SEQUENCE [LARGE SCALE GENOMIC DNA]</scope>
    <source>
        <strain evidence="3">JCM 17919</strain>
    </source>
</reference>
<dbReference type="SUPFAM" id="SSF69635">
    <property type="entry name" value="Type III secretory system chaperone-like"/>
    <property type="match status" value="1"/>
</dbReference>
<protein>
    <recommendedName>
        <fullName evidence="4">YbjN domain-containing protein</fullName>
    </recommendedName>
</protein>
<evidence type="ECO:0000256" key="1">
    <source>
        <dbReference type="SAM" id="MobiDB-lite"/>
    </source>
</evidence>
<keyword evidence="3" id="KW-1185">Reference proteome</keyword>
<sequence length="450" mass="52071">MLEKMFGWKRKKEEEEPLPPPGAAPAPAITFGRYSDNNKPLAKVERWNEAEALFKEKKVYESIQAFFDYLRDELADNVQHSPGADGSSGTFVIQQGSKIVRGFYNGQLFEAQVPLAAMPQPSVPVMRRLLEMNFTLYYTRYALKDERLCMLFDSDIATASPSKLYYGLKELATKADKQDDLLVQDFTALLPVETEHVVTIPDEEKEVKYRHLQGWIKETLELIETVDADKYSGGIAYLLLALAYRIDFLLVPEGKLLLNIEKIVDIYFKKDDRPVTEKNQDMVDEFGKLAARSREEVFPYLFRSKYTFSIVLPQAHKTVSDAIYNANQNIGWYKENKHFAIAAKISEYGFAYCQYSYSLPRPLTEFFQLFMMVNYPTFFTELGFPVQYYNPETQEFKQDAILKAVESIEEAWKGKYPDMKMRPDKLKFDSLVSFNQSFTGEIEFLNMETK</sequence>
<evidence type="ECO:0008006" key="4">
    <source>
        <dbReference type="Google" id="ProtNLM"/>
    </source>
</evidence>
<evidence type="ECO:0000313" key="3">
    <source>
        <dbReference type="Proteomes" id="UP001501725"/>
    </source>
</evidence>
<dbReference type="RefSeq" id="WP_345258314.1">
    <property type="nucleotide sequence ID" value="NZ_BAABGY010000019.1"/>
</dbReference>
<accession>A0ABP8HTP1</accession>